<dbReference type="PROSITE" id="PS50234">
    <property type="entry name" value="VWFA"/>
    <property type="match status" value="1"/>
</dbReference>
<dbReference type="InterPro" id="IPR002035">
    <property type="entry name" value="VWF_A"/>
</dbReference>
<dbReference type="InterPro" id="IPR018957">
    <property type="entry name" value="Znf_C3HC4_RING-type"/>
</dbReference>
<accession>A0ABR0D485</accession>
<dbReference type="InterPro" id="IPR057427">
    <property type="entry name" value="WAV3_C"/>
</dbReference>
<dbReference type="Pfam" id="PF00097">
    <property type="entry name" value="zf-C3HC4"/>
    <property type="match status" value="1"/>
</dbReference>
<keyword evidence="2" id="KW-0863">Zinc-finger</keyword>
<dbReference type="InterPro" id="IPR036465">
    <property type="entry name" value="vWFA_dom_sf"/>
</dbReference>
<name>A0ABR0D485_9LAMI</name>
<protein>
    <recommendedName>
        <fullName evidence="5">VWFA domain-containing protein</fullName>
    </recommendedName>
</protein>
<feature type="region of interest" description="Disordered" evidence="4">
    <location>
        <begin position="405"/>
        <end position="424"/>
    </location>
</feature>
<evidence type="ECO:0000256" key="1">
    <source>
        <dbReference type="ARBA" id="ARBA00022723"/>
    </source>
</evidence>
<dbReference type="Gene3D" id="3.30.40.10">
    <property type="entry name" value="Zinc/RING finger domain, C3HC4 (zinc finger)"/>
    <property type="match status" value="1"/>
</dbReference>
<dbReference type="SMART" id="SM00327">
    <property type="entry name" value="VWA"/>
    <property type="match status" value="1"/>
</dbReference>
<reference evidence="6 7" key="1">
    <citation type="journal article" date="2023" name="bioRxiv">
        <title>Genome report: Whole genome sequence and annotation of Penstemon davidsonii.</title>
        <authorList>
            <person name="Ostevik K.L."/>
            <person name="Alabady M."/>
            <person name="Zhang M."/>
            <person name="Rausher M.D."/>
        </authorList>
    </citation>
    <scope>NUCLEOTIDE SEQUENCE [LARGE SCALE GENOMIC DNA]</scope>
    <source>
        <strain evidence="6">DNT005</strain>
        <tissue evidence="6">Whole leaf</tissue>
    </source>
</reference>
<dbReference type="SUPFAM" id="SSF57850">
    <property type="entry name" value="RING/U-box"/>
    <property type="match status" value="1"/>
</dbReference>
<dbReference type="PANTHER" id="PTHR10579:SF55">
    <property type="entry name" value="E3 UBIQUITIN-PROTEIN LIGASE WAV3"/>
    <property type="match status" value="1"/>
</dbReference>
<evidence type="ECO:0000256" key="4">
    <source>
        <dbReference type="SAM" id="MobiDB-lite"/>
    </source>
</evidence>
<dbReference type="InterPro" id="IPR013083">
    <property type="entry name" value="Znf_RING/FYVE/PHD"/>
</dbReference>
<dbReference type="InterPro" id="IPR051266">
    <property type="entry name" value="CLCR"/>
</dbReference>
<evidence type="ECO:0000313" key="7">
    <source>
        <dbReference type="Proteomes" id="UP001291926"/>
    </source>
</evidence>
<feature type="compositionally biased region" description="Low complexity" evidence="4">
    <location>
        <begin position="21"/>
        <end position="35"/>
    </location>
</feature>
<keyword evidence="7" id="KW-1185">Reference proteome</keyword>
<evidence type="ECO:0000256" key="2">
    <source>
        <dbReference type="ARBA" id="ARBA00022771"/>
    </source>
</evidence>
<dbReference type="Pfam" id="PF25243">
    <property type="entry name" value="WAV3_C"/>
    <property type="match status" value="1"/>
</dbReference>
<comment type="caution">
    <text evidence="6">The sequence shown here is derived from an EMBL/GenBank/DDBJ whole genome shotgun (WGS) entry which is preliminary data.</text>
</comment>
<evidence type="ECO:0000256" key="3">
    <source>
        <dbReference type="ARBA" id="ARBA00022833"/>
    </source>
</evidence>
<dbReference type="Pfam" id="PF13519">
    <property type="entry name" value="VWA_2"/>
    <property type="match status" value="1"/>
</dbReference>
<proteinExistence type="predicted"/>
<dbReference type="Proteomes" id="UP001291926">
    <property type="component" value="Unassembled WGS sequence"/>
</dbReference>
<feature type="domain" description="VWFA" evidence="5">
    <location>
        <begin position="297"/>
        <end position="406"/>
    </location>
</feature>
<dbReference type="EMBL" id="JAYDYQ010002534">
    <property type="protein sequence ID" value="KAK4484025.1"/>
    <property type="molecule type" value="Genomic_DNA"/>
</dbReference>
<dbReference type="PANTHER" id="PTHR10579">
    <property type="entry name" value="CALCIUM-ACTIVATED CHLORIDE CHANNEL REGULATOR"/>
    <property type="match status" value="1"/>
</dbReference>
<dbReference type="SUPFAM" id="SSF53300">
    <property type="entry name" value="vWA-like"/>
    <property type="match status" value="1"/>
</dbReference>
<sequence length="706" mass="78944">MGTGWRRAFCTTVPKDRKEAASSATTTAGSNPSTTPRLRCKTTATTNIENSINDVILVSPNIKCKTTPKSHAKSPISLFGSSNPSSPRSPFSILKNTLRLSRSLKTGQRMAIYTAECSHTFHFPCITSHVKKQNSLICPVCTTTWKDDPLLASHKQNQDSRLQQQIDLRASTKQTPTSSPKYCTRALQVVESKSYADDEPLVTPKAVPKFNETVEDKDGDEEEVEEFRGFFVDSISSSDEAFTLNKDSTSMDVSLLPEAAVISIGQTHATYAVVLKVKAPPPIPSMTPHAPRRAPIDLVTVLDVSWSMSGAKLEMLKRAMRLVISSLGSSDRLSIVIFSATPKRLLPMTRMTPQGQCVARRIIDRLTCSQGTSMAEALKQATKILEERRERNPVASIILLSDGQDDTVQSNNQRPGSSSSHNISTTRFAHVEIPVHSSDFIREPTEDAFSKCVGELLSVVVQDLRIQLGFSPGSDPGEITAVYSCNGSQPTSLGSGYIRIGDLYAEEERELLVEMRVPISTFRSDHHHVFSIKSCYMDPNTHDLVHGREHALLVPKPQTVRLGVLPKIERLRNVFICTRAIAESRRLIEHNEVSSAVALLCSARELLMQSRSESAGEYVRELEVEIMEVQQWCRRQYQRRQEYEMMIMRRRNEERETGLFGDEYSGEQITPRSSWRSVEKQGKAAQMKNYYINRVSDLHGFENARF</sequence>
<keyword evidence="3" id="KW-0862">Zinc</keyword>
<organism evidence="6 7">
    <name type="scientific">Penstemon davidsonii</name>
    <dbReference type="NCBI Taxonomy" id="160366"/>
    <lineage>
        <taxon>Eukaryota</taxon>
        <taxon>Viridiplantae</taxon>
        <taxon>Streptophyta</taxon>
        <taxon>Embryophyta</taxon>
        <taxon>Tracheophyta</taxon>
        <taxon>Spermatophyta</taxon>
        <taxon>Magnoliopsida</taxon>
        <taxon>eudicotyledons</taxon>
        <taxon>Gunneridae</taxon>
        <taxon>Pentapetalae</taxon>
        <taxon>asterids</taxon>
        <taxon>lamiids</taxon>
        <taxon>Lamiales</taxon>
        <taxon>Plantaginaceae</taxon>
        <taxon>Cheloneae</taxon>
        <taxon>Penstemon</taxon>
    </lineage>
</organism>
<keyword evidence="1" id="KW-0479">Metal-binding</keyword>
<gene>
    <name evidence="6" type="ORF">RD792_011239</name>
</gene>
<feature type="compositionally biased region" description="Polar residues" evidence="4">
    <location>
        <begin position="406"/>
        <end position="424"/>
    </location>
</feature>
<evidence type="ECO:0000259" key="5">
    <source>
        <dbReference type="PROSITE" id="PS50234"/>
    </source>
</evidence>
<feature type="region of interest" description="Disordered" evidence="4">
    <location>
        <begin position="14"/>
        <end position="38"/>
    </location>
</feature>
<evidence type="ECO:0000313" key="6">
    <source>
        <dbReference type="EMBL" id="KAK4484025.1"/>
    </source>
</evidence>
<dbReference type="Gene3D" id="3.40.50.410">
    <property type="entry name" value="von Willebrand factor, type A domain"/>
    <property type="match status" value="1"/>
</dbReference>